<sequence length="379" mass="42954">MDKLQKFYMDYKRWVIANPKLVTDIETLATWSPYLMGTHMNKSPVISELLVTLSKLVSLFNDRILRETYDTKEPYYGLRHQIKLLLTIIQHSEVFIEMLVKNKCGSQAKWTVITLLQAFKCSSALVLLFRYKELPIENPPIPVLRRKELFKGRKSDENSNTSFVLPRSGRVMRRVVGSQGVAFRDWEPMKIKEVSGASKVQDLVFAESLHVLKPLIHLASMRLFGTKSWMQWMVALFVDMVSLKLYSNYKKELSNEQQLEISRRKLALVFYLLRSPMYEGWFSACGCRGGALASPRGSISALLRARAFALVSPRAISAYRARPASESGRVGAQYERAAARPGTPLRLAGVFADGSKAKAPKYAQLIDPQGNIKSILRAI</sequence>
<dbReference type="GO" id="GO:0005778">
    <property type="term" value="C:peroxisomal membrane"/>
    <property type="evidence" value="ECO:0007669"/>
    <property type="project" value="UniProtKB-SubCell"/>
</dbReference>
<keyword evidence="3" id="KW-0576">Peroxisome</keyword>
<name>A0A2H1W536_SPOFR</name>
<dbReference type="InterPro" id="IPR013919">
    <property type="entry name" value="Pex16"/>
</dbReference>
<dbReference type="Pfam" id="PF08610">
    <property type="entry name" value="Pex16"/>
    <property type="match status" value="1"/>
</dbReference>
<organism evidence="4">
    <name type="scientific">Spodoptera frugiperda</name>
    <name type="common">Fall armyworm</name>
    <dbReference type="NCBI Taxonomy" id="7108"/>
    <lineage>
        <taxon>Eukaryota</taxon>
        <taxon>Metazoa</taxon>
        <taxon>Ecdysozoa</taxon>
        <taxon>Arthropoda</taxon>
        <taxon>Hexapoda</taxon>
        <taxon>Insecta</taxon>
        <taxon>Pterygota</taxon>
        <taxon>Neoptera</taxon>
        <taxon>Endopterygota</taxon>
        <taxon>Lepidoptera</taxon>
        <taxon>Glossata</taxon>
        <taxon>Ditrysia</taxon>
        <taxon>Noctuoidea</taxon>
        <taxon>Noctuidae</taxon>
        <taxon>Amphipyrinae</taxon>
        <taxon>Spodoptera</taxon>
    </lineage>
</organism>
<dbReference type="EMBL" id="ODYU01006367">
    <property type="protein sequence ID" value="SOQ48157.1"/>
    <property type="molecule type" value="Genomic_DNA"/>
</dbReference>
<accession>A0A2H1W536</accession>
<dbReference type="PANTHER" id="PTHR13299:SF0">
    <property type="entry name" value="PEROXISOMAL MEMBRANE PROTEIN PEX16"/>
    <property type="match status" value="1"/>
</dbReference>
<reference evidence="4" key="1">
    <citation type="submission" date="2016-07" db="EMBL/GenBank/DDBJ databases">
        <authorList>
            <person name="Bretaudeau A."/>
        </authorList>
    </citation>
    <scope>NUCLEOTIDE SEQUENCE</scope>
    <source>
        <strain evidence="4">Rice</strain>
        <tissue evidence="4">Whole body</tissue>
    </source>
</reference>
<gene>
    <name evidence="4" type="ORF">SFRICE_018738</name>
</gene>
<comment type="subcellular location">
    <subcellularLocation>
        <location evidence="3">Peroxisome membrane</location>
    </subcellularLocation>
</comment>
<dbReference type="GO" id="GO:0007031">
    <property type="term" value="P:peroxisome organization"/>
    <property type="evidence" value="ECO:0007669"/>
    <property type="project" value="UniProtKB-KW"/>
</dbReference>
<evidence type="ECO:0000256" key="3">
    <source>
        <dbReference type="RuleBase" id="RU365003"/>
    </source>
</evidence>
<evidence type="ECO:0000256" key="1">
    <source>
        <dbReference type="ARBA" id="ARBA00009505"/>
    </source>
</evidence>
<dbReference type="AlphaFoldDB" id="A0A2H1W536"/>
<comment type="similarity">
    <text evidence="1 3">Belongs to the peroxin-16 family.</text>
</comment>
<keyword evidence="3" id="KW-0962">Peroxisome biogenesis</keyword>
<proteinExistence type="inferred from homology"/>
<protein>
    <recommendedName>
        <fullName evidence="2 3">Peroxisomal membrane protein PEX16</fullName>
    </recommendedName>
</protein>
<evidence type="ECO:0000256" key="2">
    <source>
        <dbReference type="ARBA" id="ARBA00018577"/>
    </source>
</evidence>
<dbReference type="PANTHER" id="PTHR13299">
    <property type="entry name" value="PEROXISOMAL MEMBRANE PROTEIN PEX16"/>
    <property type="match status" value="1"/>
</dbReference>
<evidence type="ECO:0000313" key="4">
    <source>
        <dbReference type="EMBL" id="SOQ48157.1"/>
    </source>
</evidence>